<evidence type="ECO:0000313" key="5">
    <source>
        <dbReference type="Proteomes" id="UP000281431"/>
    </source>
</evidence>
<dbReference type="Pfam" id="PF00795">
    <property type="entry name" value="CN_hydrolase"/>
    <property type="match status" value="1"/>
</dbReference>
<dbReference type="InterPro" id="IPR044149">
    <property type="entry name" value="Nitrilases_CHs"/>
</dbReference>
<feature type="domain" description="CN hydrolase" evidence="3">
    <location>
        <begin position="8"/>
        <end position="280"/>
    </location>
</feature>
<dbReference type="InterPro" id="IPR000132">
    <property type="entry name" value="Nitrilase/CN_hydratase_CS"/>
</dbReference>
<evidence type="ECO:0000256" key="1">
    <source>
        <dbReference type="ARBA" id="ARBA00008129"/>
    </source>
</evidence>
<feature type="region of interest" description="Disordered" evidence="2">
    <location>
        <begin position="319"/>
        <end position="352"/>
    </location>
</feature>
<comment type="caution">
    <text evidence="4">The sequence shown here is derived from an EMBL/GenBank/DDBJ whole genome shotgun (WGS) entry which is preliminary data.</text>
</comment>
<comment type="similarity">
    <text evidence="1">Belongs to the carbon-nitrogen hydrolase superfamily. Nitrilase family.</text>
</comment>
<keyword evidence="5" id="KW-1185">Reference proteome</keyword>
<dbReference type="InterPro" id="IPR003010">
    <property type="entry name" value="C-N_Hydrolase"/>
</dbReference>
<dbReference type="PANTHER" id="PTHR46044:SF1">
    <property type="entry name" value="CN HYDROLASE DOMAIN-CONTAINING PROTEIN"/>
    <property type="match status" value="1"/>
</dbReference>
<gene>
    <name evidence="4" type="ORF">EA472_04685</name>
</gene>
<dbReference type="PANTHER" id="PTHR46044">
    <property type="entry name" value="NITRILASE"/>
    <property type="match status" value="1"/>
</dbReference>
<dbReference type="Gene3D" id="3.60.110.10">
    <property type="entry name" value="Carbon-nitrogen hydrolase"/>
    <property type="match status" value="1"/>
</dbReference>
<dbReference type="OrthoDB" id="198222at2157"/>
<sequence length="352" mass="38101">MSDTRQPVTVAAAHVASDYLDRDGTTEKARKTIAEAGENGADLVVFPESYVPGYPHWIWTHTPTEGAPLFREFSANAVEIPGPTIDELGAAAANAGTHVVCGVTERDGGTLYNTLVYIDDEGDLLGTHRKLQPTHAERTVWGQGDGSDLQTFETAIGTIGGLICWEHTMDLVRYAMTSLGEQIHVAAWPAVSAITHNPHSEIFDDVTEAAARHHALAGQTFVVNVQACVDETAVETLGFEDQPEMFREGGGWSAIIDPEGRILAGPNTDDETILYADIDLEDIRMANQACDSVGHYARPDVVRLLMDRSPQPIVEEFDSFVGQARATPPGESETSDSVEEPAANRYRTSESP</sequence>
<protein>
    <submittedName>
        <fullName evidence="4">Carbon-nitrogen hydrolase family protein</fullName>
    </submittedName>
</protein>
<accession>A0A3N6PSQ8</accession>
<evidence type="ECO:0000259" key="3">
    <source>
        <dbReference type="PROSITE" id="PS50263"/>
    </source>
</evidence>
<proteinExistence type="inferred from homology"/>
<organism evidence="4 5">
    <name type="scientific">Natrarchaeobius chitinivorans</name>
    <dbReference type="NCBI Taxonomy" id="1679083"/>
    <lineage>
        <taxon>Archaea</taxon>
        <taxon>Methanobacteriati</taxon>
        <taxon>Methanobacteriota</taxon>
        <taxon>Stenosarchaea group</taxon>
        <taxon>Halobacteria</taxon>
        <taxon>Halobacteriales</taxon>
        <taxon>Natrialbaceae</taxon>
        <taxon>Natrarchaeobius</taxon>
    </lineage>
</organism>
<dbReference type="InterPro" id="IPR036526">
    <property type="entry name" value="C-N_Hydrolase_sf"/>
</dbReference>
<dbReference type="CDD" id="cd07564">
    <property type="entry name" value="nitrilases_CHs"/>
    <property type="match status" value="1"/>
</dbReference>
<dbReference type="GO" id="GO:0000257">
    <property type="term" value="F:nitrilase activity"/>
    <property type="evidence" value="ECO:0007669"/>
    <property type="project" value="UniProtKB-ARBA"/>
</dbReference>
<dbReference type="PROSITE" id="PS50263">
    <property type="entry name" value="CN_HYDROLASE"/>
    <property type="match status" value="1"/>
</dbReference>
<dbReference type="PROSITE" id="PS00920">
    <property type="entry name" value="NITRIL_CHT_1"/>
    <property type="match status" value="1"/>
</dbReference>
<evidence type="ECO:0000256" key="2">
    <source>
        <dbReference type="SAM" id="MobiDB-lite"/>
    </source>
</evidence>
<reference evidence="4 5" key="1">
    <citation type="submission" date="2018-10" db="EMBL/GenBank/DDBJ databases">
        <title>Natrarchaeobius chitinivorans gen. nov., sp. nov., and Natrarchaeobius haloalkaliphilus sp. nov., alkaliphilic, chitin-utilizing haloarchaea from hypersaline alkaline lakes.</title>
        <authorList>
            <person name="Sorokin D.Y."/>
            <person name="Elcheninov A.G."/>
            <person name="Kostrikina N.A."/>
            <person name="Bale N.J."/>
            <person name="Sinninghe Damste J.S."/>
            <person name="Khijniak T.V."/>
            <person name="Kublanov I.V."/>
            <person name="Toshchakov S.V."/>
        </authorList>
    </citation>
    <scope>NUCLEOTIDE SEQUENCE [LARGE SCALE GENOMIC DNA]</scope>
    <source>
        <strain evidence="4 5">AArcht7</strain>
    </source>
</reference>
<dbReference type="SUPFAM" id="SSF56317">
    <property type="entry name" value="Carbon-nitrogen hydrolase"/>
    <property type="match status" value="1"/>
</dbReference>
<evidence type="ECO:0000313" key="4">
    <source>
        <dbReference type="EMBL" id="RQH02596.1"/>
    </source>
</evidence>
<dbReference type="AlphaFoldDB" id="A0A3N6PSQ8"/>
<keyword evidence="4" id="KW-0378">Hydrolase</keyword>
<name>A0A3N6PSQ8_NATCH</name>
<dbReference type="EMBL" id="REFZ01000002">
    <property type="protein sequence ID" value="RQH02596.1"/>
    <property type="molecule type" value="Genomic_DNA"/>
</dbReference>
<dbReference type="Proteomes" id="UP000281431">
    <property type="component" value="Unassembled WGS sequence"/>
</dbReference>